<protein>
    <recommendedName>
        <fullName evidence="4">Retrotransposon gag domain-containing protein</fullName>
    </recommendedName>
</protein>
<feature type="region of interest" description="Disordered" evidence="1">
    <location>
        <begin position="204"/>
        <end position="245"/>
    </location>
</feature>
<name>A0AAV2DCE6_9ROSI</name>
<evidence type="ECO:0000313" key="2">
    <source>
        <dbReference type="EMBL" id="CAL1371102.1"/>
    </source>
</evidence>
<accession>A0AAV2DCE6</accession>
<dbReference type="PANTHER" id="PTHR37610">
    <property type="entry name" value="CCHC-TYPE DOMAIN-CONTAINING PROTEIN"/>
    <property type="match status" value="1"/>
</dbReference>
<gene>
    <name evidence="2" type="ORF">LTRI10_LOCUS13184</name>
</gene>
<dbReference type="PANTHER" id="PTHR37610:SF55">
    <property type="entry name" value="RETROTRANSPOSON COPIA-LIKE N-TERMINAL DOMAIN-CONTAINING PROTEIN"/>
    <property type="match status" value="1"/>
</dbReference>
<sequence length="373" mass="41530">MRIALKTKKKLGFINGTLPMPEETDPDYEAWDQSNTNVMGWILNSLLNSIAEAVMDNETAQDLWKDLQERYGEADSIRLAHVKGLIANCKQGDNNVTEYYNRLGVLWTEYLSFKSIPACECSGTLHTMSCATYAAVKESQEQDHTIDFIIGLSDSFELTKNQLLLMDPAPSLKLAYKHALKLKRQMGKQPTKEATGVDSVALAAVNSNKGKDQRSDYPRGNRTNTYQGSYPGNSNPRSNNDSTSNNQQGLFCNYCKKTNHNIADCWKLKRKRGEMPGQAYAAAATNSSGTSEQASDNPSGDNEHTYKPSNTTTLRLTTDDCNRLMMLLQQTNGNHQSQPAIQPQAHSVSRHLNPMPNNAGPSFTEEDWFCKRG</sequence>
<dbReference type="EMBL" id="OZ034815">
    <property type="protein sequence ID" value="CAL1371102.1"/>
    <property type="molecule type" value="Genomic_DNA"/>
</dbReference>
<organism evidence="2 3">
    <name type="scientific">Linum trigynum</name>
    <dbReference type="NCBI Taxonomy" id="586398"/>
    <lineage>
        <taxon>Eukaryota</taxon>
        <taxon>Viridiplantae</taxon>
        <taxon>Streptophyta</taxon>
        <taxon>Embryophyta</taxon>
        <taxon>Tracheophyta</taxon>
        <taxon>Spermatophyta</taxon>
        <taxon>Magnoliopsida</taxon>
        <taxon>eudicotyledons</taxon>
        <taxon>Gunneridae</taxon>
        <taxon>Pentapetalae</taxon>
        <taxon>rosids</taxon>
        <taxon>fabids</taxon>
        <taxon>Malpighiales</taxon>
        <taxon>Linaceae</taxon>
        <taxon>Linum</taxon>
    </lineage>
</organism>
<feature type="compositionally biased region" description="Polar residues" evidence="1">
    <location>
        <begin position="221"/>
        <end position="245"/>
    </location>
</feature>
<dbReference type="AlphaFoldDB" id="A0AAV2DCE6"/>
<proteinExistence type="predicted"/>
<evidence type="ECO:0008006" key="4">
    <source>
        <dbReference type="Google" id="ProtNLM"/>
    </source>
</evidence>
<feature type="compositionally biased region" description="Polar residues" evidence="1">
    <location>
        <begin position="284"/>
        <end position="300"/>
    </location>
</feature>
<keyword evidence="3" id="KW-1185">Reference proteome</keyword>
<feature type="region of interest" description="Disordered" evidence="1">
    <location>
        <begin position="277"/>
        <end position="311"/>
    </location>
</feature>
<dbReference type="Proteomes" id="UP001497516">
    <property type="component" value="Chromosome 2"/>
</dbReference>
<dbReference type="Pfam" id="PF14223">
    <property type="entry name" value="Retrotran_gag_2"/>
    <property type="match status" value="1"/>
</dbReference>
<feature type="compositionally biased region" description="Basic and acidic residues" evidence="1">
    <location>
        <begin position="209"/>
        <end position="219"/>
    </location>
</feature>
<evidence type="ECO:0000313" key="3">
    <source>
        <dbReference type="Proteomes" id="UP001497516"/>
    </source>
</evidence>
<reference evidence="2 3" key="1">
    <citation type="submission" date="2024-04" db="EMBL/GenBank/DDBJ databases">
        <authorList>
            <person name="Fracassetti M."/>
        </authorList>
    </citation>
    <scope>NUCLEOTIDE SEQUENCE [LARGE SCALE GENOMIC DNA]</scope>
</reference>
<evidence type="ECO:0000256" key="1">
    <source>
        <dbReference type="SAM" id="MobiDB-lite"/>
    </source>
</evidence>